<reference evidence="5 6" key="1">
    <citation type="submission" date="2016-04" db="EMBL/GenBank/DDBJ databases">
        <title>Draft genome sequence of Janthinobacterium psychrotolerans sp. nov., isolated from freshwater sediments in Denmark.</title>
        <authorList>
            <person name="Gong X."/>
            <person name="Skrivergaard S."/>
            <person name="Korsgaard B.S."/>
            <person name="Schreiber L."/>
            <person name="Marshall I.P."/>
            <person name="Finster K."/>
            <person name="Schramm A."/>
        </authorList>
    </citation>
    <scope>NUCLEOTIDE SEQUENCE [LARGE SCALE GENOMIC DNA]</scope>
    <source>
        <strain evidence="5 6">S3-2</strain>
    </source>
</reference>
<proteinExistence type="predicted"/>
<dbReference type="InterPro" id="IPR000160">
    <property type="entry name" value="GGDEF_dom"/>
</dbReference>
<gene>
    <name evidence="5" type="ORF">ASR47_1002151</name>
</gene>
<dbReference type="InterPro" id="IPR003018">
    <property type="entry name" value="GAF"/>
</dbReference>
<evidence type="ECO:0000256" key="2">
    <source>
        <dbReference type="ARBA" id="ARBA00034247"/>
    </source>
</evidence>
<dbReference type="InterPro" id="IPR050469">
    <property type="entry name" value="Diguanylate_Cyclase"/>
</dbReference>
<evidence type="ECO:0000256" key="3">
    <source>
        <dbReference type="SAM" id="MobiDB-lite"/>
    </source>
</evidence>
<dbReference type="SUPFAM" id="SSF55073">
    <property type="entry name" value="Nucleotide cyclase"/>
    <property type="match status" value="1"/>
</dbReference>
<organism evidence="5 6">
    <name type="scientific">Janthinobacterium psychrotolerans</name>
    <dbReference type="NCBI Taxonomy" id="1747903"/>
    <lineage>
        <taxon>Bacteria</taxon>
        <taxon>Pseudomonadati</taxon>
        <taxon>Pseudomonadota</taxon>
        <taxon>Betaproteobacteria</taxon>
        <taxon>Burkholderiales</taxon>
        <taxon>Oxalobacteraceae</taxon>
        <taxon>Janthinobacterium</taxon>
    </lineage>
</organism>
<dbReference type="EC" id="2.7.7.65" evidence="1"/>
<feature type="region of interest" description="Disordered" evidence="3">
    <location>
        <begin position="1"/>
        <end position="21"/>
    </location>
</feature>
<protein>
    <recommendedName>
        <fullName evidence="1">diguanylate cyclase</fullName>
        <ecNumber evidence="1">2.7.7.65</ecNumber>
    </recommendedName>
</protein>
<dbReference type="FunFam" id="3.30.70.270:FF:000001">
    <property type="entry name" value="Diguanylate cyclase domain protein"/>
    <property type="match status" value="1"/>
</dbReference>
<dbReference type="SUPFAM" id="SSF55781">
    <property type="entry name" value="GAF domain-like"/>
    <property type="match status" value="1"/>
</dbReference>
<dbReference type="AlphaFoldDB" id="A0A1A7BX76"/>
<feature type="domain" description="GGDEF" evidence="4">
    <location>
        <begin position="249"/>
        <end position="389"/>
    </location>
</feature>
<evidence type="ECO:0000256" key="1">
    <source>
        <dbReference type="ARBA" id="ARBA00012528"/>
    </source>
</evidence>
<dbReference type="Proteomes" id="UP000092713">
    <property type="component" value="Unassembled WGS sequence"/>
</dbReference>
<dbReference type="SMART" id="SM00267">
    <property type="entry name" value="GGDEF"/>
    <property type="match status" value="1"/>
</dbReference>
<dbReference type="PATRIC" id="fig|1747903.4.peg.597"/>
<dbReference type="EMBL" id="LOCQ01000061">
    <property type="protein sequence ID" value="OBV37100.1"/>
    <property type="molecule type" value="Genomic_DNA"/>
</dbReference>
<evidence type="ECO:0000313" key="6">
    <source>
        <dbReference type="Proteomes" id="UP000092713"/>
    </source>
</evidence>
<evidence type="ECO:0000313" key="5">
    <source>
        <dbReference type="EMBL" id="OBV37100.1"/>
    </source>
</evidence>
<dbReference type="GO" id="GO:0052621">
    <property type="term" value="F:diguanylate cyclase activity"/>
    <property type="evidence" value="ECO:0007669"/>
    <property type="project" value="UniProtKB-EC"/>
</dbReference>
<dbReference type="RefSeq" id="WP_065310099.1">
    <property type="nucleotide sequence ID" value="NZ_LOCQ01000061.1"/>
</dbReference>
<evidence type="ECO:0000259" key="4">
    <source>
        <dbReference type="PROSITE" id="PS50887"/>
    </source>
</evidence>
<dbReference type="Gene3D" id="3.30.70.270">
    <property type="match status" value="1"/>
</dbReference>
<dbReference type="Gene3D" id="3.30.450.40">
    <property type="match status" value="1"/>
</dbReference>
<dbReference type="Pfam" id="PF00990">
    <property type="entry name" value="GGDEF"/>
    <property type="match status" value="1"/>
</dbReference>
<accession>A0A1A7BX76</accession>
<dbReference type="OrthoDB" id="9813903at2"/>
<comment type="caution">
    <text evidence="5">The sequence shown here is derived from an EMBL/GenBank/DDBJ whole genome shotgun (WGS) entry which is preliminary data.</text>
</comment>
<feature type="compositionally biased region" description="Polar residues" evidence="3">
    <location>
        <begin position="1"/>
        <end position="15"/>
    </location>
</feature>
<dbReference type="InterPro" id="IPR029787">
    <property type="entry name" value="Nucleotide_cyclase"/>
</dbReference>
<name>A0A1A7BX76_9BURK</name>
<comment type="catalytic activity">
    <reaction evidence="2">
        <text>2 GTP = 3',3'-c-di-GMP + 2 diphosphate</text>
        <dbReference type="Rhea" id="RHEA:24898"/>
        <dbReference type="ChEBI" id="CHEBI:33019"/>
        <dbReference type="ChEBI" id="CHEBI:37565"/>
        <dbReference type="ChEBI" id="CHEBI:58805"/>
        <dbReference type="EC" id="2.7.7.65"/>
    </reaction>
</comment>
<keyword evidence="6" id="KW-1185">Reference proteome</keyword>
<dbReference type="STRING" id="1747903.ASR47_1002151"/>
<dbReference type="SMART" id="SM00065">
    <property type="entry name" value="GAF"/>
    <property type="match status" value="1"/>
</dbReference>
<dbReference type="CDD" id="cd01949">
    <property type="entry name" value="GGDEF"/>
    <property type="match status" value="1"/>
</dbReference>
<dbReference type="PANTHER" id="PTHR45138">
    <property type="entry name" value="REGULATORY COMPONENTS OF SENSORY TRANSDUCTION SYSTEM"/>
    <property type="match status" value="1"/>
</dbReference>
<dbReference type="InterPro" id="IPR043128">
    <property type="entry name" value="Rev_trsase/Diguanyl_cyclase"/>
</dbReference>
<dbReference type="InterPro" id="IPR007435">
    <property type="entry name" value="DUF484"/>
</dbReference>
<dbReference type="PROSITE" id="PS50887">
    <property type="entry name" value="GGDEF"/>
    <property type="match status" value="1"/>
</dbReference>
<dbReference type="InterPro" id="IPR029016">
    <property type="entry name" value="GAF-like_dom_sf"/>
</dbReference>
<dbReference type="PANTHER" id="PTHR45138:SF9">
    <property type="entry name" value="DIGUANYLATE CYCLASE DGCM-RELATED"/>
    <property type="match status" value="1"/>
</dbReference>
<sequence>MSQPISPVSGQQGSDARSHAASISGLEAENQALRARLAYLVEQLERNHDIMGRHQAFDLEIVGASTFPELIGTIFRTLPVVSGLDGVTLSLVDEGDDILVVMEKLGVDFSAFPQMLFVHHTGELGFMAAAEGAPPLPLLGPFDAAVHGPRFPASEVALRSVALVPLLRNKRLIGSLNLASSDAARFTPALGTDFIEHMASIIAICLENVISNEMLKYIGLTDALTGVYNRRYIDRRLLEEIARARRQQYCIACMYIDIDHFKRVNDTHGHQGGDEVLREVAARIRHELRRSDALGRFGGEEFVVLLIDADLASATLVAERIRASIAGAPFELSGAAHASVSVSIGVASLPSQSDQLPIEMVAQQLVAHADQALYQAKAGGRNLVVSASA</sequence>
<dbReference type="Pfam" id="PF04340">
    <property type="entry name" value="DUF484"/>
    <property type="match status" value="1"/>
</dbReference>
<dbReference type="NCBIfam" id="TIGR00254">
    <property type="entry name" value="GGDEF"/>
    <property type="match status" value="1"/>
</dbReference>